<evidence type="ECO:0000259" key="1">
    <source>
        <dbReference type="Pfam" id="PF20208"/>
    </source>
</evidence>
<evidence type="ECO:0000313" key="2">
    <source>
        <dbReference type="EMBL" id="CAB4677932.1"/>
    </source>
</evidence>
<reference evidence="2" key="1">
    <citation type="submission" date="2020-05" db="EMBL/GenBank/DDBJ databases">
        <authorList>
            <person name="Chiriac C."/>
            <person name="Salcher M."/>
            <person name="Ghai R."/>
            <person name="Kavagutti S V."/>
        </authorList>
    </citation>
    <scope>NUCLEOTIDE SEQUENCE</scope>
</reference>
<dbReference type="InterPro" id="IPR046699">
    <property type="entry name" value="ARPP-1"/>
</dbReference>
<gene>
    <name evidence="2" type="ORF">UFOPK2366_00003</name>
</gene>
<dbReference type="EMBL" id="CAEZXM010000001">
    <property type="protein sequence ID" value="CAB4677932.1"/>
    <property type="molecule type" value="Genomic_DNA"/>
</dbReference>
<accession>A0A6J6MVS2</accession>
<feature type="domain" description="ARG and Rhodanese-Phosphatase-superfamily-associated" evidence="1">
    <location>
        <begin position="16"/>
        <end position="303"/>
    </location>
</feature>
<dbReference type="AlphaFoldDB" id="A0A6J6MVS2"/>
<organism evidence="2">
    <name type="scientific">freshwater metagenome</name>
    <dbReference type="NCBI Taxonomy" id="449393"/>
    <lineage>
        <taxon>unclassified sequences</taxon>
        <taxon>metagenomes</taxon>
        <taxon>ecological metagenomes</taxon>
    </lineage>
</organism>
<proteinExistence type="predicted"/>
<name>A0A6J6MVS2_9ZZZZ</name>
<dbReference type="Pfam" id="PF20208">
    <property type="entry name" value="ARPP-1"/>
    <property type="match status" value="1"/>
</dbReference>
<protein>
    <submittedName>
        <fullName evidence="2">Unannotated protein</fullName>
    </submittedName>
</protein>
<sequence>MSSIAPSFPFVSLDHIAIGRPITRCGVSLFPIYTHVVPRDYRTGPGSGVLISEQASAEVPTLVAHNPTNQPLLLVAGETVIGGRQNRVLNVSVVVPANSEVLVPVSCVEQGRWNEGSFFESGRSFAPRRVRRAKVATVGENVRVSGVKFADQGLVWDMVGSELNRVHAVSASGALNAVEAHLDGDRALAEALAELQKYGPLQGQCGVIVAHGSRIVSVELFAAPAMLRAHWGALVRGILADAPQGVVGRPSASQALRFMHRLATSTPVVTDGVGLGQEHHVRTPRMVAQVLVVDEAIVHASAFALAA</sequence>